<feature type="transmembrane region" description="Helical" evidence="1">
    <location>
        <begin position="318"/>
        <end position="351"/>
    </location>
</feature>
<dbReference type="RefSeq" id="WP_048643228.1">
    <property type="nucleotide sequence ID" value="NZ_CP012040.1"/>
</dbReference>
<reference evidence="2 3" key="1">
    <citation type="submission" date="2015-07" db="EMBL/GenBank/DDBJ databases">
        <authorList>
            <person name="Kim K.M."/>
        </authorList>
    </citation>
    <scope>NUCLEOTIDE SEQUENCE [LARGE SCALE GENOMIC DNA]</scope>
    <source>
        <strain evidence="2 3">KCTC 12363</strain>
    </source>
</reference>
<feature type="transmembrane region" description="Helical" evidence="1">
    <location>
        <begin position="123"/>
        <end position="140"/>
    </location>
</feature>
<evidence type="ECO:0000313" key="3">
    <source>
        <dbReference type="Proteomes" id="UP000036520"/>
    </source>
</evidence>
<dbReference type="OrthoDB" id="821690at2"/>
<keyword evidence="1" id="KW-0472">Membrane</keyword>
<evidence type="ECO:0000313" key="2">
    <source>
        <dbReference type="EMBL" id="AKP53085.1"/>
    </source>
</evidence>
<protein>
    <submittedName>
        <fullName evidence="2">Uncharacterized protein</fullName>
    </submittedName>
</protein>
<proteinExistence type="predicted"/>
<keyword evidence="3" id="KW-1185">Reference proteome</keyword>
<dbReference type="PATRIC" id="fig|320787.5.peg.4063"/>
<sequence>MKNIFVKAFVSPFYKAYFGFFVVVFIVFGLLMEGPQHIKIGERILQHPFAFATLLLVFVIYGLLQYRFHINLIQGLKYRVFHQLALFNAKDFSRYQLGVWICNHLLLLFYASFLTYLAIEMGYWYQPFFLWFLLTVMFFAHKNLLVTMLSQALPEQKPIPLKQYGLKNFPIKRAYWLLVHLKENRPLLLLASKILQLILLKLFFYSYTTDTYDERWLQFGLLCVAYINFPIWLEKKEFEQGKLAYFLNLPRPFLRKAWLHLYSTLQIIVAELLYLAIHFPDLPNIGQALSLSLLLISLNLGLYAIINSSKEISDLPRNAIFSFFSLFFLIIFGFPVLLISGLGLFAFLVSIHSAYKQ</sequence>
<feature type="transmembrane region" description="Helical" evidence="1">
    <location>
        <begin position="259"/>
        <end position="279"/>
    </location>
</feature>
<feature type="transmembrane region" description="Helical" evidence="1">
    <location>
        <begin position="44"/>
        <end position="64"/>
    </location>
</feature>
<name>A0A0H4PJ80_9BACT</name>
<feature type="transmembrane region" description="Helical" evidence="1">
    <location>
        <begin position="285"/>
        <end position="306"/>
    </location>
</feature>
<dbReference type="KEGG" id="camu:CA2015_3708"/>
<dbReference type="AlphaFoldDB" id="A0A0H4PJ80"/>
<keyword evidence="1" id="KW-0812">Transmembrane</keyword>
<dbReference type="Proteomes" id="UP000036520">
    <property type="component" value="Chromosome"/>
</dbReference>
<gene>
    <name evidence="2" type="ORF">CA2015_3708</name>
</gene>
<evidence type="ECO:0000256" key="1">
    <source>
        <dbReference type="SAM" id="Phobius"/>
    </source>
</evidence>
<feature type="transmembrane region" description="Helical" evidence="1">
    <location>
        <begin position="187"/>
        <end position="204"/>
    </location>
</feature>
<organism evidence="2 3">
    <name type="scientific">Cyclobacterium amurskyense</name>
    <dbReference type="NCBI Taxonomy" id="320787"/>
    <lineage>
        <taxon>Bacteria</taxon>
        <taxon>Pseudomonadati</taxon>
        <taxon>Bacteroidota</taxon>
        <taxon>Cytophagia</taxon>
        <taxon>Cytophagales</taxon>
        <taxon>Cyclobacteriaceae</taxon>
        <taxon>Cyclobacterium</taxon>
    </lineage>
</organism>
<keyword evidence="1" id="KW-1133">Transmembrane helix</keyword>
<feature type="transmembrane region" description="Helical" evidence="1">
    <location>
        <begin position="12"/>
        <end position="32"/>
    </location>
</feature>
<dbReference type="EMBL" id="CP012040">
    <property type="protein sequence ID" value="AKP53085.1"/>
    <property type="molecule type" value="Genomic_DNA"/>
</dbReference>
<accession>A0A0H4PJ80</accession>
<feature type="transmembrane region" description="Helical" evidence="1">
    <location>
        <begin position="97"/>
        <end position="117"/>
    </location>
</feature>
<feature type="transmembrane region" description="Helical" evidence="1">
    <location>
        <begin position="216"/>
        <end position="233"/>
    </location>
</feature>